<protein>
    <submittedName>
        <fullName evidence="2">Uncharacterized protein</fullName>
    </submittedName>
</protein>
<evidence type="ECO:0000256" key="1">
    <source>
        <dbReference type="SAM" id="MobiDB-lite"/>
    </source>
</evidence>
<dbReference type="EMBL" id="MU853632">
    <property type="protein sequence ID" value="KAK4140391.1"/>
    <property type="molecule type" value="Genomic_DNA"/>
</dbReference>
<comment type="caution">
    <text evidence="2">The sequence shown here is derived from an EMBL/GenBank/DDBJ whole genome shotgun (WGS) entry which is preliminary data.</text>
</comment>
<dbReference type="RefSeq" id="XP_062633762.1">
    <property type="nucleotide sequence ID" value="XM_062781965.1"/>
</dbReference>
<feature type="region of interest" description="Disordered" evidence="1">
    <location>
        <begin position="1"/>
        <end position="82"/>
    </location>
</feature>
<reference evidence="2" key="2">
    <citation type="submission" date="2023-05" db="EMBL/GenBank/DDBJ databases">
        <authorList>
            <consortium name="Lawrence Berkeley National Laboratory"/>
            <person name="Steindorff A."/>
            <person name="Hensen N."/>
            <person name="Bonometti L."/>
            <person name="Westerberg I."/>
            <person name="Brannstrom I.O."/>
            <person name="Guillou S."/>
            <person name="Cros-Aarteil S."/>
            <person name="Calhoun S."/>
            <person name="Haridas S."/>
            <person name="Kuo A."/>
            <person name="Mondo S."/>
            <person name="Pangilinan J."/>
            <person name="Riley R."/>
            <person name="Labutti K."/>
            <person name="Andreopoulos B."/>
            <person name="Lipzen A."/>
            <person name="Chen C."/>
            <person name="Yanf M."/>
            <person name="Daum C."/>
            <person name="Ng V."/>
            <person name="Clum A."/>
            <person name="Ohm R."/>
            <person name="Martin F."/>
            <person name="Silar P."/>
            <person name="Natvig D."/>
            <person name="Lalanne C."/>
            <person name="Gautier V."/>
            <person name="Ament-Velasquez S.L."/>
            <person name="Kruys A."/>
            <person name="Hutchinson M.I."/>
            <person name="Powell A.J."/>
            <person name="Barry K."/>
            <person name="Miller A.N."/>
            <person name="Grigoriev I.V."/>
            <person name="Debuchy R."/>
            <person name="Gladieux P."/>
            <person name="Thoren M.H."/>
            <person name="Johannesson H."/>
        </authorList>
    </citation>
    <scope>NUCLEOTIDE SEQUENCE</scope>
    <source>
        <strain evidence="2">CBS 141.50</strain>
    </source>
</reference>
<dbReference type="AlphaFoldDB" id="A0AAN6ZK66"/>
<organism evidence="2 3">
    <name type="scientific">Dichotomopilus funicola</name>
    <dbReference type="NCBI Taxonomy" id="1934379"/>
    <lineage>
        <taxon>Eukaryota</taxon>
        <taxon>Fungi</taxon>
        <taxon>Dikarya</taxon>
        <taxon>Ascomycota</taxon>
        <taxon>Pezizomycotina</taxon>
        <taxon>Sordariomycetes</taxon>
        <taxon>Sordariomycetidae</taxon>
        <taxon>Sordariales</taxon>
        <taxon>Chaetomiaceae</taxon>
        <taxon>Dichotomopilus</taxon>
    </lineage>
</organism>
<name>A0AAN6ZK66_9PEZI</name>
<proteinExistence type="predicted"/>
<dbReference type="GeneID" id="87818578"/>
<gene>
    <name evidence="2" type="ORF">C8A04DRAFT_32061</name>
</gene>
<reference evidence="2" key="1">
    <citation type="journal article" date="2023" name="Mol. Phylogenet. Evol.">
        <title>Genome-scale phylogeny and comparative genomics of the fungal order Sordariales.</title>
        <authorList>
            <person name="Hensen N."/>
            <person name="Bonometti L."/>
            <person name="Westerberg I."/>
            <person name="Brannstrom I.O."/>
            <person name="Guillou S."/>
            <person name="Cros-Aarteil S."/>
            <person name="Calhoun S."/>
            <person name="Haridas S."/>
            <person name="Kuo A."/>
            <person name="Mondo S."/>
            <person name="Pangilinan J."/>
            <person name="Riley R."/>
            <person name="LaButti K."/>
            <person name="Andreopoulos B."/>
            <person name="Lipzen A."/>
            <person name="Chen C."/>
            <person name="Yan M."/>
            <person name="Daum C."/>
            <person name="Ng V."/>
            <person name="Clum A."/>
            <person name="Steindorff A."/>
            <person name="Ohm R.A."/>
            <person name="Martin F."/>
            <person name="Silar P."/>
            <person name="Natvig D.O."/>
            <person name="Lalanne C."/>
            <person name="Gautier V."/>
            <person name="Ament-Velasquez S.L."/>
            <person name="Kruys A."/>
            <person name="Hutchinson M.I."/>
            <person name="Powell A.J."/>
            <person name="Barry K."/>
            <person name="Miller A.N."/>
            <person name="Grigoriev I.V."/>
            <person name="Debuchy R."/>
            <person name="Gladieux P."/>
            <person name="Hiltunen Thoren M."/>
            <person name="Johannesson H."/>
        </authorList>
    </citation>
    <scope>NUCLEOTIDE SEQUENCE</scope>
    <source>
        <strain evidence="2">CBS 141.50</strain>
    </source>
</reference>
<dbReference type="Proteomes" id="UP001302676">
    <property type="component" value="Unassembled WGS sequence"/>
</dbReference>
<feature type="compositionally biased region" description="Low complexity" evidence="1">
    <location>
        <begin position="1"/>
        <end position="24"/>
    </location>
</feature>
<sequence>MSDLQDQQQYDQPQSSSWSQQQHQRPPHRRDRPDSPEPRLPDKIAIINDQYFDLQGNNDGDNDDDRPPNHVNLVFDPSQQQQARDINVNMGWDIEPSWEDADLKEFSRLARYGLVVQAKRHFALSTLQHVRLHPYIQVQYVEMLLDAGEYRAFRELEFFSSSPSVPQVEGATGTDVEERRRTGKLVVNYALLDLLSQRSFAPDDIVIARGTLTRTLEVLRDEPFMGSTELQLLAFGARHSGPFKALLNQAIYAGKSRPKFGFDWTKIYDSMLDMGYIWDFRDLFLVLASWHGLPDSLSLFYAMDDTSTALEIMVEDWSAPQLDEATALGLLDLFSSLILMDHHPESKDQNMLLARHAVAMVKIIRKRGNIELVTTRPYLKWLLARTACDLAPRLPSRDGLKEYGIALLPPGDGVRLPVFVPNRHLRKPAWDMFRTPSKPHQFRISELVELVASTTGDHSTLAEGFKLAISRSEDPKP</sequence>
<feature type="compositionally biased region" description="Basic and acidic residues" evidence="1">
    <location>
        <begin position="31"/>
        <end position="42"/>
    </location>
</feature>
<evidence type="ECO:0000313" key="3">
    <source>
        <dbReference type="Proteomes" id="UP001302676"/>
    </source>
</evidence>
<evidence type="ECO:0000313" key="2">
    <source>
        <dbReference type="EMBL" id="KAK4140391.1"/>
    </source>
</evidence>
<keyword evidence="3" id="KW-1185">Reference proteome</keyword>
<accession>A0AAN6ZK66</accession>